<organism evidence="1 2">
    <name type="scientific">Chaenocephalus aceratus</name>
    <name type="common">Blackfin icefish</name>
    <name type="synonym">Chaenichthys aceratus</name>
    <dbReference type="NCBI Taxonomy" id="36190"/>
    <lineage>
        <taxon>Eukaryota</taxon>
        <taxon>Metazoa</taxon>
        <taxon>Chordata</taxon>
        <taxon>Craniata</taxon>
        <taxon>Vertebrata</taxon>
        <taxon>Euteleostomi</taxon>
        <taxon>Actinopterygii</taxon>
        <taxon>Neopterygii</taxon>
        <taxon>Teleostei</taxon>
        <taxon>Neoteleostei</taxon>
        <taxon>Acanthomorphata</taxon>
        <taxon>Eupercaria</taxon>
        <taxon>Perciformes</taxon>
        <taxon>Notothenioidei</taxon>
        <taxon>Channichthyidae</taxon>
        <taxon>Chaenocephalus</taxon>
    </lineage>
</organism>
<gene>
    <name evidence="1" type="ORF">KUCAC02_010950</name>
</gene>
<protein>
    <submittedName>
        <fullName evidence="1">Uncharacterized protein</fullName>
    </submittedName>
</protein>
<keyword evidence="2" id="KW-1185">Reference proteome</keyword>
<evidence type="ECO:0000313" key="1">
    <source>
        <dbReference type="EMBL" id="KAI4817565.1"/>
    </source>
</evidence>
<proteinExistence type="predicted"/>
<evidence type="ECO:0000313" key="2">
    <source>
        <dbReference type="Proteomes" id="UP001057452"/>
    </source>
</evidence>
<sequence length="114" mass="12904">MVFGCLGGVSRLGESLQERCFLIHCAVYAEWRRLWRISARREKHSSGPGVCGETVLLVGSGGCTPGGLAVVVAGSEEFDTFHRGERYPLVQREERRQVLQPSYRRFKFSLPYRL</sequence>
<dbReference type="EMBL" id="CM043795">
    <property type="protein sequence ID" value="KAI4817565.1"/>
    <property type="molecule type" value="Genomic_DNA"/>
</dbReference>
<accession>A0ACB9WVX1</accession>
<dbReference type="Proteomes" id="UP001057452">
    <property type="component" value="Chromosome 11"/>
</dbReference>
<name>A0ACB9WVX1_CHAAC</name>
<comment type="caution">
    <text evidence="1">The sequence shown here is derived from an EMBL/GenBank/DDBJ whole genome shotgun (WGS) entry which is preliminary data.</text>
</comment>
<reference evidence="1" key="1">
    <citation type="submission" date="2022-05" db="EMBL/GenBank/DDBJ databases">
        <title>Chromosome-level genome of Chaenocephalus aceratus.</title>
        <authorList>
            <person name="Park H."/>
        </authorList>
    </citation>
    <scope>NUCLEOTIDE SEQUENCE</scope>
    <source>
        <strain evidence="1">KU_202001</strain>
    </source>
</reference>